<comment type="similarity">
    <text evidence="1">Belongs to the short-chain dehydrogenases/reductases (SDR) family.</text>
</comment>
<dbReference type="PRINTS" id="PR00080">
    <property type="entry name" value="SDRFAMILY"/>
</dbReference>
<accession>A0A1X7N0S9</accession>
<protein>
    <submittedName>
        <fullName evidence="2">NAD(P)-dependent dehydrogenase, short-chain alcohol dehydrogenase family</fullName>
    </submittedName>
</protein>
<dbReference type="GO" id="GO:0016616">
    <property type="term" value="F:oxidoreductase activity, acting on the CH-OH group of donors, NAD or NADP as acceptor"/>
    <property type="evidence" value="ECO:0007669"/>
    <property type="project" value="TreeGrafter"/>
</dbReference>
<dbReference type="FunFam" id="3.40.50.720:FF:000084">
    <property type="entry name" value="Short-chain dehydrogenase reductase"/>
    <property type="match status" value="1"/>
</dbReference>
<evidence type="ECO:0000313" key="3">
    <source>
        <dbReference type="Proteomes" id="UP000193083"/>
    </source>
</evidence>
<name>A0A1X7N0S9_9HYPH</name>
<gene>
    <name evidence="2" type="ORF">SAMN02982922_1087</name>
</gene>
<dbReference type="OrthoDB" id="9792355at2"/>
<dbReference type="InterPro" id="IPR020904">
    <property type="entry name" value="Sc_DH/Rdtase_CS"/>
</dbReference>
<reference evidence="2 3" key="1">
    <citation type="submission" date="2017-04" db="EMBL/GenBank/DDBJ databases">
        <authorList>
            <person name="Afonso C.L."/>
            <person name="Miller P.J."/>
            <person name="Scott M.A."/>
            <person name="Spackman E."/>
            <person name="Goraichik I."/>
            <person name="Dimitrov K.M."/>
            <person name="Suarez D.L."/>
            <person name="Swayne D.E."/>
        </authorList>
    </citation>
    <scope>NUCLEOTIDE SEQUENCE [LARGE SCALE GENOMIC DNA]</scope>
    <source>
        <strain evidence="2 3">B5P</strain>
    </source>
</reference>
<organism evidence="2 3">
    <name type="scientific">Mesorhizobium australicum</name>
    <dbReference type="NCBI Taxonomy" id="536018"/>
    <lineage>
        <taxon>Bacteria</taxon>
        <taxon>Pseudomonadati</taxon>
        <taxon>Pseudomonadota</taxon>
        <taxon>Alphaproteobacteria</taxon>
        <taxon>Hyphomicrobiales</taxon>
        <taxon>Phyllobacteriaceae</taxon>
        <taxon>Mesorhizobium</taxon>
    </lineage>
</organism>
<dbReference type="RefSeq" id="WP_085463212.1">
    <property type="nucleotide sequence ID" value="NZ_FXBL01000004.1"/>
</dbReference>
<dbReference type="EMBL" id="FXBL01000004">
    <property type="protein sequence ID" value="SMH30869.1"/>
    <property type="molecule type" value="Genomic_DNA"/>
</dbReference>
<dbReference type="PROSITE" id="PS51257">
    <property type="entry name" value="PROKAR_LIPOPROTEIN"/>
    <property type="match status" value="1"/>
</dbReference>
<dbReference type="InterPro" id="IPR036291">
    <property type="entry name" value="NAD(P)-bd_dom_sf"/>
</dbReference>
<sequence length="265" mass="28002">MPETTKPGRVDGKVAVVTGAANGIGAACARLLASEGARVVLADLDEAGSQQQLQEIEQAGGTGLAIRLDTTSEAEWRRAMEKVAERFGHLDIAVNCAGVSIPRIYPTELSLEDWRAVMAVNLDGVFLGTKHALALMERNDPAQGSIINIASVMGMVGLADVSPYNASKGGVRLMTKSVALSCAQKGVAVRVNSVCPGFTDTPMVQRSFARSSDPDDLRRKYDALQPVGHMGVPDDIAWGVLYLASDESRFVTGADLVIDGGFTAR</sequence>
<dbReference type="Gene3D" id="3.40.50.720">
    <property type="entry name" value="NAD(P)-binding Rossmann-like Domain"/>
    <property type="match status" value="1"/>
</dbReference>
<evidence type="ECO:0000256" key="1">
    <source>
        <dbReference type="ARBA" id="ARBA00006484"/>
    </source>
</evidence>
<dbReference type="NCBIfam" id="NF005559">
    <property type="entry name" value="PRK07231.1"/>
    <property type="match status" value="1"/>
</dbReference>
<dbReference type="PROSITE" id="PS00061">
    <property type="entry name" value="ADH_SHORT"/>
    <property type="match status" value="1"/>
</dbReference>
<dbReference type="InterPro" id="IPR002347">
    <property type="entry name" value="SDR_fam"/>
</dbReference>
<proteinExistence type="inferred from homology"/>
<dbReference type="PRINTS" id="PR00081">
    <property type="entry name" value="GDHRDH"/>
</dbReference>
<dbReference type="Proteomes" id="UP000193083">
    <property type="component" value="Unassembled WGS sequence"/>
</dbReference>
<dbReference type="Pfam" id="PF13561">
    <property type="entry name" value="adh_short_C2"/>
    <property type="match status" value="1"/>
</dbReference>
<evidence type="ECO:0000313" key="2">
    <source>
        <dbReference type="EMBL" id="SMH30869.1"/>
    </source>
</evidence>
<dbReference type="AlphaFoldDB" id="A0A1X7N0S9"/>
<dbReference type="PANTHER" id="PTHR42760">
    <property type="entry name" value="SHORT-CHAIN DEHYDROGENASES/REDUCTASES FAMILY MEMBER"/>
    <property type="match status" value="1"/>
</dbReference>
<keyword evidence="3" id="KW-1185">Reference proteome</keyword>
<dbReference type="SUPFAM" id="SSF51735">
    <property type="entry name" value="NAD(P)-binding Rossmann-fold domains"/>
    <property type="match status" value="1"/>
</dbReference>